<sequence length="225" mass="23941">MPFAACTTTPARVWTWGGPPGVARRAGVAAAPAAARSGTRQQALVVRGFSVLKSLGMGSQPEWLPDFQLEARRAVLHRFFNGPIDRESYEDLFNDAFRMEEQLRGADGSAHSRTWGKADFIECMCNGVAPALPDFSWTAATDGSVDKDGYAIVAVRASGHHTGAPFQLPGLPAVPPSGRRAALEDEMMKVRVEGGRIREIVVLPSQGAGPLALYQAVGADAPAVE</sequence>
<dbReference type="GO" id="GO:0016787">
    <property type="term" value="F:hydrolase activity"/>
    <property type="evidence" value="ECO:0007669"/>
    <property type="project" value="UniProtKB-KW"/>
</dbReference>
<reference evidence="1 2" key="1">
    <citation type="journal article" date="2018" name="Plant J.">
        <title>Genome sequences of Chlorella sorokiniana UTEX 1602 and Micractinium conductrix SAG 241.80: implications to maltose excretion by a green alga.</title>
        <authorList>
            <person name="Arriola M.B."/>
            <person name="Velmurugan N."/>
            <person name="Zhang Y."/>
            <person name="Plunkett M.H."/>
            <person name="Hondzo H."/>
            <person name="Barney B.M."/>
        </authorList>
    </citation>
    <scope>NUCLEOTIDE SEQUENCE [LARGE SCALE GENOMIC DNA]</scope>
    <source>
        <strain evidence="1 2">SAG 241.80</strain>
    </source>
</reference>
<evidence type="ECO:0000313" key="1">
    <source>
        <dbReference type="EMBL" id="PSC71078.1"/>
    </source>
</evidence>
<dbReference type="AlphaFoldDB" id="A0A2P6VAI2"/>
<accession>A0A2P6VAI2</accession>
<gene>
    <name evidence="1" type="ORF">C2E20_5500</name>
</gene>
<dbReference type="EMBL" id="LHPF02000016">
    <property type="protein sequence ID" value="PSC71078.1"/>
    <property type="molecule type" value="Genomic_DNA"/>
</dbReference>
<dbReference type="Gene3D" id="3.10.450.50">
    <property type="match status" value="1"/>
</dbReference>
<dbReference type="InterPro" id="IPR032710">
    <property type="entry name" value="NTF2-like_dom_sf"/>
</dbReference>
<organism evidence="1 2">
    <name type="scientific">Micractinium conductrix</name>
    <dbReference type="NCBI Taxonomy" id="554055"/>
    <lineage>
        <taxon>Eukaryota</taxon>
        <taxon>Viridiplantae</taxon>
        <taxon>Chlorophyta</taxon>
        <taxon>core chlorophytes</taxon>
        <taxon>Trebouxiophyceae</taxon>
        <taxon>Chlorellales</taxon>
        <taxon>Chlorellaceae</taxon>
        <taxon>Chlorella clade</taxon>
        <taxon>Micractinium</taxon>
    </lineage>
</organism>
<protein>
    <submittedName>
        <fullName evidence="1">Glycosyl hydrolase</fullName>
    </submittedName>
</protein>
<dbReference type="Proteomes" id="UP000239649">
    <property type="component" value="Unassembled WGS sequence"/>
</dbReference>
<evidence type="ECO:0000313" key="2">
    <source>
        <dbReference type="Proteomes" id="UP000239649"/>
    </source>
</evidence>
<comment type="caution">
    <text evidence="1">The sequence shown here is derived from an EMBL/GenBank/DDBJ whole genome shotgun (WGS) entry which is preliminary data.</text>
</comment>
<dbReference type="OrthoDB" id="534258at2759"/>
<keyword evidence="1" id="KW-0378">Hydrolase</keyword>
<dbReference type="SUPFAM" id="SSF54427">
    <property type="entry name" value="NTF2-like"/>
    <property type="match status" value="1"/>
</dbReference>
<keyword evidence="2" id="KW-1185">Reference proteome</keyword>
<name>A0A2P6VAI2_9CHLO</name>
<proteinExistence type="predicted"/>